<dbReference type="InterPro" id="IPR039840">
    <property type="entry name" value="NAA80"/>
</dbReference>
<sequence>MDADLKVFPLHKHPQYKQECCNLINDEWKRSISARMRSLDSSSDKLPTNLILVKDMKVIGHCKISSIPSIKNGCFVESVVIDKALRGQGYGKYLMEKTEEYCKSVLNLKNIYLSTKGQETFYTKLGYNLCQPISIYGSSIPNSSIATQSRSINNILLKNRQNVNTNNTFPCPPPMPNSVYTENSKTYMRKTL</sequence>
<dbReference type="GO" id="GO:0008080">
    <property type="term" value="F:N-acetyltransferase activity"/>
    <property type="evidence" value="ECO:0007669"/>
    <property type="project" value="InterPro"/>
</dbReference>
<dbReference type="Proteomes" id="UP001353858">
    <property type="component" value="Unassembled WGS sequence"/>
</dbReference>
<dbReference type="AlphaFoldDB" id="A0AAN7PFZ9"/>
<reference evidence="3" key="1">
    <citation type="submission" date="2023-01" db="EMBL/GenBank/DDBJ databases">
        <title>Key to firefly adult light organ development and bioluminescence: homeobox transcription factors regulate luciferase expression and transportation to peroxisome.</title>
        <authorList>
            <person name="Fu X."/>
        </authorList>
    </citation>
    <scope>NUCLEOTIDE SEQUENCE [LARGE SCALE GENOMIC DNA]</scope>
</reference>
<dbReference type="InterPro" id="IPR000182">
    <property type="entry name" value="GNAT_dom"/>
</dbReference>
<dbReference type="EMBL" id="JARPUR010000001">
    <property type="protein sequence ID" value="KAK4885174.1"/>
    <property type="molecule type" value="Genomic_DNA"/>
</dbReference>
<dbReference type="FunFam" id="3.40.630.30:FF:000076">
    <property type="entry name" value="Blast:N-acetyltransferase 6"/>
    <property type="match status" value="1"/>
</dbReference>
<dbReference type="CDD" id="cd04301">
    <property type="entry name" value="NAT_SF"/>
    <property type="match status" value="1"/>
</dbReference>
<dbReference type="GO" id="GO:1905502">
    <property type="term" value="F:acetyl-CoA binding"/>
    <property type="evidence" value="ECO:0007669"/>
    <property type="project" value="TreeGrafter"/>
</dbReference>
<evidence type="ECO:0000313" key="3">
    <source>
        <dbReference type="Proteomes" id="UP001353858"/>
    </source>
</evidence>
<evidence type="ECO:0000259" key="1">
    <source>
        <dbReference type="PROSITE" id="PS51186"/>
    </source>
</evidence>
<organism evidence="2 3">
    <name type="scientific">Aquatica leii</name>
    <dbReference type="NCBI Taxonomy" id="1421715"/>
    <lineage>
        <taxon>Eukaryota</taxon>
        <taxon>Metazoa</taxon>
        <taxon>Ecdysozoa</taxon>
        <taxon>Arthropoda</taxon>
        <taxon>Hexapoda</taxon>
        <taxon>Insecta</taxon>
        <taxon>Pterygota</taxon>
        <taxon>Neoptera</taxon>
        <taxon>Endopterygota</taxon>
        <taxon>Coleoptera</taxon>
        <taxon>Polyphaga</taxon>
        <taxon>Elateriformia</taxon>
        <taxon>Elateroidea</taxon>
        <taxon>Lampyridae</taxon>
        <taxon>Luciolinae</taxon>
        <taxon>Aquatica</taxon>
    </lineage>
</organism>
<dbReference type="Gene3D" id="3.40.630.30">
    <property type="match status" value="1"/>
</dbReference>
<dbReference type="PANTHER" id="PTHR13538">
    <property type="entry name" value="N-ACETYLTRANSFERASE 6"/>
    <property type="match status" value="1"/>
</dbReference>
<gene>
    <name evidence="2" type="ORF">RN001_001445</name>
</gene>
<keyword evidence="3" id="KW-1185">Reference proteome</keyword>
<dbReference type="PROSITE" id="PS51186">
    <property type="entry name" value="GNAT"/>
    <property type="match status" value="1"/>
</dbReference>
<name>A0AAN7PFZ9_9COLE</name>
<dbReference type="Pfam" id="PF00583">
    <property type="entry name" value="Acetyltransf_1"/>
    <property type="match status" value="1"/>
</dbReference>
<dbReference type="GO" id="GO:0005737">
    <property type="term" value="C:cytoplasm"/>
    <property type="evidence" value="ECO:0007669"/>
    <property type="project" value="TreeGrafter"/>
</dbReference>
<protein>
    <recommendedName>
        <fullName evidence="1">N-acetyltransferase domain-containing protein</fullName>
    </recommendedName>
</protein>
<proteinExistence type="predicted"/>
<evidence type="ECO:0000313" key="2">
    <source>
        <dbReference type="EMBL" id="KAK4885174.1"/>
    </source>
</evidence>
<dbReference type="InterPro" id="IPR016181">
    <property type="entry name" value="Acyl_CoA_acyltransferase"/>
</dbReference>
<dbReference type="SUPFAM" id="SSF55729">
    <property type="entry name" value="Acyl-CoA N-acyltransferases (Nat)"/>
    <property type="match status" value="1"/>
</dbReference>
<comment type="caution">
    <text evidence="2">The sequence shown here is derived from an EMBL/GenBank/DDBJ whole genome shotgun (WGS) entry which is preliminary data.</text>
</comment>
<feature type="domain" description="N-acetyltransferase" evidence="1">
    <location>
        <begin position="5"/>
        <end position="147"/>
    </location>
</feature>
<dbReference type="PANTHER" id="PTHR13538:SF4">
    <property type="entry name" value="N-ALPHA-ACETYLTRANSFERASE 80"/>
    <property type="match status" value="1"/>
</dbReference>
<accession>A0AAN7PFZ9</accession>